<evidence type="ECO:0000256" key="8">
    <source>
        <dbReference type="RuleBase" id="RU362002"/>
    </source>
</evidence>
<dbReference type="GeneID" id="106164431"/>
<dbReference type="Gene3D" id="1.10.3430.10">
    <property type="entry name" value="Ammonium transporter AmtB like domains"/>
    <property type="match status" value="1"/>
</dbReference>
<evidence type="ECO:0000256" key="6">
    <source>
        <dbReference type="ARBA" id="ARBA00023136"/>
    </source>
</evidence>
<dbReference type="GO" id="GO:0008519">
    <property type="term" value="F:ammonium channel activity"/>
    <property type="evidence" value="ECO:0007669"/>
    <property type="project" value="InterPro"/>
</dbReference>
<dbReference type="FunCoup" id="A0A1S3IHP3">
    <property type="interactions" value="8"/>
</dbReference>
<feature type="transmembrane region" description="Helical" evidence="8">
    <location>
        <begin position="152"/>
        <end position="175"/>
    </location>
</feature>
<dbReference type="PANTHER" id="PTHR11730">
    <property type="entry name" value="AMMONIUM TRANSPORTER"/>
    <property type="match status" value="1"/>
</dbReference>
<evidence type="ECO:0000256" key="7">
    <source>
        <dbReference type="ARBA" id="ARBA00023177"/>
    </source>
</evidence>
<dbReference type="Proteomes" id="UP000085678">
    <property type="component" value="Unplaced"/>
</dbReference>
<comment type="similarity">
    <text evidence="2 8">Belongs to the ammonia transporter channel (TC 1.A.11.2) family.</text>
</comment>
<dbReference type="GO" id="GO:0005886">
    <property type="term" value="C:plasma membrane"/>
    <property type="evidence" value="ECO:0007669"/>
    <property type="project" value="UniProtKB-SubCell"/>
</dbReference>
<sequence length="469" mass="50240">MTWDDATWILTSSFIIFTMQSGFGLLESGAVSHKNEVNIMVKNTMDVLFGGITYWLFGYGISFGEAPGSNPFMGVGYWAVDVPDAEMGVVYSSYIFQLSFATTATTIVSGAMAERTRLTAYILFSFLNTIVYSFPAHWIWGRNGFLNTLGAIDIAGSGVVHLCGAVTGLVAAILLKPRSGRYDDGPNELPLGNPTNAIVGMFMLWWGWLGFNCGSTFGISGGKWKLAAKSAATTINASIGGGIAAVIFSYIKNKRKYGVSDLVNGILGSLVSITASCAVVRPWEALVIGALGGVITIATVSLMDRIKIDDPVSTFAIHGSAAVWGLLAVGLFVEIDYLEDMTKGHAGLFKGGGMYLLGVQSLAVICIIVWSAALSVLMLYAIHKTIGLRMTPEEEMLGADLVEHNIGNWNDPVVFMRSISARPSFPSATRRSAVFPLPPEVSVVSLASALEREPKRDNDPREQAAITSK</sequence>
<reference evidence="11" key="1">
    <citation type="submission" date="2025-08" db="UniProtKB">
        <authorList>
            <consortium name="RefSeq"/>
        </authorList>
    </citation>
    <scope>IDENTIFICATION</scope>
    <source>
        <tissue evidence="11">Gonads</tissue>
    </source>
</reference>
<dbReference type="RefSeq" id="XP_013397780.1">
    <property type="nucleotide sequence ID" value="XM_013542326.1"/>
</dbReference>
<feature type="domain" description="Ammonium transporter AmtB-like" evidence="9">
    <location>
        <begin position="8"/>
        <end position="405"/>
    </location>
</feature>
<dbReference type="PANTHER" id="PTHR11730:SF58">
    <property type="entry name" value="AMMONIUM TRANSPORTER"/>
    <property type="match status" value="1"/>
</dbReference>
<keyword evidence="5 8" id="KW-1133">Transmembrane helix</keyword>
<keyword evidence="7 8" id="KW-0924">Ammonia transport</keyword>
<keyword evidence="3 8" id="KW-0813">Transport</keyword>
<feature type="transmembrane region" description="Helical" evidence="8">
    <location>
        <begin position="262"/>
        <end position="280"/>
    </location>
</feature>
<accession>A0A1S3IHP3</accession>
<feature type="transmembrane region" description="Helical" evidence="8">
    <location>
        <begin position="94"/>
        <end position="113"/>
    </location>
</feature>
<evidence type="ECO:0000259" key="9">
    <source>
        <dbReference type="Pfam" id="PF00909"/>
    </source>
</evidence>
<evidence type="ECO:0000256" key="3">
    <source>
        <dbReference type="ARBA" id="ARBA00022448"/>
    </source>
</evidence>
<dbReference type="FunFam" id="1.10.3430.10:FF:000008">
    <property type="entry name" value="Ammonium transporter"/>
    <property type="match status" value="1"/>
</dbReference>
<name>A0A1S3IHP3_LINAN</name>
<feature type="transmembrane region" description="Helical" evidence="8">
    <location>
        <begin position="196"/>
        <end position="219"/>
    </location>
</feature>
<dbReference type="AlphaFoldDB" id="A0A1S3IHP3"/>
<keyword evidence="4 8" id="KW-0812">Transmembrane</keyword>
<feature type="transmembrane region" description="Helical" evidence="8">
    <location>
        <begin position="355"/>
        <end position="382"/>
    </location>
</feature>
<dbReference type="Pfam" id="PF00909">
    <property type="entry name" value="Ammonium_transp"/>
    <property type="match status" value="1"/>
</dbReference>
<dbReference type="NCBIfam" id="TIGR00836">
    <property type="entry name" value="amt"/>
    <property type="match status" value="1"/>
</dbReference>
<dbReference type="SUPFAM" id="SSF111352">
    <property type="entry name" value="Ammonium transporter"/>
    <property type="match status" value="1"/>
</dbReference>
<dbReference type="OrthoDB" id="534912at2759"/>
<evidence type="ECO:0000256" key="1">
    <source>
        <dbReference type="ARBA" id="ARBA00004141"/>
    </source>
</evidence>
<dbReference type="InterPro" id="IPR001905">
    <property type="entry name" value="Ammonium_transpt"/>
</dbReference>
<evidence type="ECO:0000256" key="5">
    <source>
        <dbReference type="ARBA" id="ARBA00022989"/>
    </source>
</evidence>
<evidence type="ECO:0000256" key="2">
    <source>
        <dbReference type="ARBA" id="ARBA00005887"/>
    </source>
</evidence>
<evidence type="ECO:0000313" key="11">
    <source>
        <dbReference type="RefSeq" id="XP_013397780.1"/>
    </source>
</evidence>
<keyword evidence="6 8" id="KW-0472">Membrane</keyword>
<organism evidence="10 11">
    <name type="scientific">Lingula anatina</name>
    <name type="common">Brachiopod</name>
    <name type="synonym">Lingula unguis</name>
    <dbReference type="NCBI Taxonomy" id="7574"/>
    <lineage>
        <taxon>Eukaryota</taxon>
        <taxon>Metazoa</taxon>
        <taxon>Spiralia</taxon>
        <taxon>Lophotrochozoa</taxon>
        <taxon>Brachiopoda</taxon>
        <taxon>Linguliformea</taxon>
        <taxon>Lingulata</taxon>
        <taxon>Lingulida</taxon>
        <taxon>Linguloidea</taxon>
        <taxon>Lingulidae</taxon>
        <taxon>Lingula</taxon>
    </lineage>
</organism>
<dbReference type="KEGG" id="lak:106164431"/>
<dbReference type="InterPro" id="IPR029020">
    <property type="entry name" value="Ammonium/urea_transptr"/>
</dbReference>
<feature type="transmembrane region" description="Helical" evidence="8">
    <location>
        <begin position="231"/>
        <end position="250"/>
    </location>
</feature>
<dbReference type="GO" id="GO:0097272">
    <property type="term" value="P:ammonium homeostasis"/>
    <property type="evidence" value="ECO:0007669"/>
    <property type="project" value="TreeGrafter"/>
</dbReference>
<dbReference type="InParanoid" id="A0A1S3IHP3"/>
<keyword evidence="10" id="KW-1185">Reference proteome</keyword>
<feature type="transmembrane region" description="Helical" evidence="8">
    <location>
        <begin position="120"/>
        <end position="140"/>
    </location>
</feature>
<feature type="transmembrane region" description="Helical" evidence="8">
    <location>
        <begin position="286"/>
        <end position="303"/>
    </location>
</feature>
<evidence type="ECO:0000256" key="4">
    <source>
        <dbReference type="ARBA" id="ARBA00022692"/>
    </source>
</evidence>
<gene>
    <name evidence="11" type="primary">LOC106164431</name>
</gene>
<feature type="transmembrane region" description="Helical" evidence="8">
    <location>
        <begin position="47"/>
        <end position="64"/>
    </location>
</feature>
<evidence type="ECO:0000313" key="10">
    <source>
        <dbReference type="Proteomes" id="UP000085678"/>
    </source>
</evidence>
<feature type="transmembrane region" description="Helical" evidence="8">
    <location>
        <begin position="6"/>
        <end position="26"/>
    </location>
</feature>
<dbReference type="InterPro" id="IPR024041">
    <property type="entry name" value="NH4_transpt_AmtB-like_dom"/>
</dbReference>
<feature type="transmembrane region" description="Helical" evidence="8">
    <location>
        <begin position="315"/>
        <end position="335"/>
    </location>
</feature>
<dbReference type="STRING" id="7574.A0A1S3IHP3"/>
<comment type="subcellular location">
    <subcellularLocation>
        <location evidence="8">Cell membrane</location>
        <topology evidence="8">Multi-pass membrane protein</topology>
    </subcellularLocation>
    <subcellularLocation>
        <location evidence="1">Membrane</location>
        <topology evidence="1">Multi-pass membrane protein</topology>
    </subcellularLocation>
</comment>
<protein>
    <recommendedName>
        <fullName evidence="8">Ammonium transporter</fullName>
    </recommendedName>
</protein>
<proteinExistence type="inferred from homology"/>